<evidence type="ECO:0000259" key="12">
    <source>
        <dbReference type="PROSITE" id="PS50102"/>
    </source>
</evidence>
<comment type="subcellular location">
    <subcellularLocation>
        <location evidence="1">Nucleus</location>
    </subcellularLocation>
</comment>
<feature type="compositionally biased region" description="Polar residues" evidence="11">
    <location>
        <begin position="132"/>
        <end position="175"/>
    </location>
</feature>
<feature type="compositionally biased region" description="Polar residues" evidence="11">
    <location>
        <begin position="393"/>
        <end position="403"/>
    </location>
</feature>
<dbReference type="InterPro" id="IPR000467">
    <property type="entry name" value="G_patch_dom"/>
</dbReference>
<dbReference type="AlphaFoldDB" id="A0A8J4T7L7"/>
<evidence type="ECO:0000256" key="3">
    <source>
        <dbReference type="ARBA" id="ARBA00022884"/>
    </source>
</evidence>
<proteinExistence type="predicted"/>
<dbReference type="SMART" id="SM00361">
    <property type="entry name" value="RRM_1"/>
    <property type="match status" value="1"/>
</dbReference>
<feature type="region of interest" description="Disordered" evidence="11">
    <location>
        <begin position="490"/>
        <end position="524"/>
    </location>
</feature>
<keyword evidence="2" id="KW-0507">mRNA processing</keyword>
<comment type="caution">
    <text evidence="14">The sequence shown here is derived from an EMBL/GenBank/DDBJ whole genome shotgun (WGS) entry which is preliminary data.</text>
</comment>
<keyword evidence="15" id="KW-1185">Reference proteome</keyword>
<evidence type="ECO:0000256" key="9">
    <source>
        <dbReference type="ARBA" id="ARBA00079492"/>
    </source>
</evidence>
<dbReference type="GO" id="GO:0000380">
    <property type="term" value="P:alternative mRNA splicing, via spliceosome"/>
    <property type="evidence" value="ECO:0007669"/>
    <property type="project" value="TreeGrafter"/>
</dbReference>
<feature type="region of interest" description="Disordered" evidence="11">
    <location>
        <begin position="900"/>
        <end position="962"/>
    </location>
</feature>
<evidence type="ECO:0000256" key="11">
    <source>
        <dbReference type="SAM" id="MobiDB-lite"/>
    </source>
</evidence>
<evidence type="ECO:0000256" key="4">
    <source>
        <dbReference type="ARBA" id="ARBA00023187"/>
    </source>
</evidence>
<feature type="domain" description="G-patch" evidence="13">
    <location>
        <begin position="969"/>
        <end position="1009"/>
    </location>
</feature>
<evidence type="ECO:0000256" key="10">
    <source>
        <dbReference type="PROSITE-ProRule" id="PRU00176"/>
    </source>
</evidence>
<feature type="region of interest" description="Disordered" evidence="11">
    <location>
        <begin position="93"/>
        <end position="176"/>
    </location>
</feature>
<evidence type="ECO:0000313" key="15">
    <source>
        <dbReference type="Proteomes" id="UP000748531"/>
    </source>
</evidence>
<evidence type="ECO:0000256" key="5">
    <source>
        <dbReference type="ARBA" id="ARBA00023242"/>
    </source>
</evidence>
<dbReference type="SUPFAM" id="SSF54928">
    <property type="entry name" value="RNA-binding domain, RBD"/>
    <property type="match status" value="1"/>
</dbReference>
<evidence type="ECO:0000256" key="7">
    <source>
        <dbReference type="ARBA" id="ARBA00074919"/>
    </source>
</evidence>
<dbReference type="InterPro" id="IPR035979">
    <property type="entry name" value="RBD_domain_sf"/>
</dbReference>
<dbReference type="FunFam" id="3.30.70.330:FF:000079">
    <property type="entry name" value="Putative splicing factor 45"/>
    <property type="match status" value="1"/>
</dbReference>
<dbReference type="InterPro" id="IPR040052">
    <property type="entry name" value="RBM17"/>
</dbReference>
<dbReference type="PANTHER" id="PTHR13288">
    <property type="entry name" value="SPLICING FACTOR 45 SPF45"/>
    <property type="match status" value="1"/>
</dbReference>
<feature type="compositionally biased region" description="Low complexity" evidence="11">
    <location>
        <begin position="948"/>
        <end position="962"/>
    </location>
</feature>
<dbReference type="CDD" id="cd12647">
    <property type="entry name" value="RRM_UHM_SPF45"/>
    <property type="match status" value="1"/>
</dbReference>
<dbReference type="GO" id="GO:0045292">
    <property type="term" value="P:mRNA cis splicing, via spliceosome"/>
    <property type="evidence" value="ECO:0007669"/>
    <property type="project" value="InterPro"/>
</dbReference>
<evidence type="ECO:0000256" key="6">
    <source>
        <dbReference type="ARBA" id="ARBA00065586"/>
    </source>
</evidence>
<reference evidence="14" key="1">
    <citation type="submission" date="2019-05" db="EMBL/GenBank/DDBJ databases">
        <title>Annotation for the trematode Paragonimus heterotremus.</title>
        <authorList>
            <person name="Choi Y.-J."/>
        </authorList>
    </citation>
    <scope>NUCLEOTIDE SEQUENCE</scope>
    <source>
        <strain evidence="14">LC</strain>
    </source>
</reference>
<keyword evidence="4" id="KW-0508">mRNA splicing</keyword>
<protein>
    <recommendedName>
        <fullName evidence="7">Splicing factor 45</fullName>
    </recommendedName>
    <alternativeName>
        <fullName evidence="9">45 kDa-splicing factor</fullName>
    </alternativeName>
    <alternativeName>
        <fullName evidence="8">RNA-binding motif protein 17</fullName>
    </alternativeName>
</protein>
<organism evidence="14 15">
    <name type="scientific">Paragonimus heterotremus</name>
    <dbReference type="NCBI Taxonomy" id="100268"/>
    <lineage>
        <taxon>Eukaryota</taxon>
        <taxon>Metazoa</taxon>
        <taxon>Spiralia</taxon>
        <taxon>Lophotrochozoa</taxon>
        <taxon>Platyhelminthes</taxon>
        <taxon>Trematoda</taxon>
        <taxon>Digenea</taxon>
        <taxon>Plagiorchiida</taxon>
        <taxon>Troglotremata</taxon>
        <taxon>Troglotrematidae</taxon>
        <taxon>Paragonimus</taxon>
    </lineage>
</organism>
<dbReference type="InterPro" id="IPR012677">
    <property type="entry name" value="Nucleotide-bd_a/b_plait_sf"/>
</dbReference>
<dbReference type="Gene3D" id="3.30.70.330">
    <property type="match status" value="1"/>
</dbReference>
<feature type="region of interest" description="Disordered" evidence="11">
    <location>
        <begin position="368"/>
        <end position="436"/>
    </location>
</feature>
<dbReference type="SMART" id="SM00443">
    <property type="entry name" value="G_patch"/>
    <property type="match status" value="1"/>
</dbReference>
<evidence type="ECO:0000256" key="8">
    <source>
        <dbReference type="ARBA" id="ARBA00075691"/>
    </source>
</evidence>
<dbReference type="OrthoDB" id="5411533at2759"/>
<dbReference type="InterPro" id="IPR034653">
    <property type="entry name" value="SPF45_RRM"/>
</dbReference>
<dbReference type="PROSITE" id="PS50102">
    <property type="entry name" value="RRM"/>
    <property type="match status" value="1"/>
</dbReference>
<feature type="compositionally biased region" description="Acidic residues" evidence="11">
    <location>
        <begin position="902"/>
        <end position="912"/>
    </location>
</feature>
<sequence length="1151" mass="122887">MNPYNRGCCINWLHTFCKAEGAILIRPSTNLEISSRRNATVNGLRSNVYVVNSPKIGVGQYTSNQHASNVDDCNQFVTEVVDADFSKIPTSVGVAQPNSNETSVQPDNAEDLMNPSHAKVSSMSEAMERSIVTGSDNSPGTPGRSLPNSSPVVPTSNFPVHTPIQVSANGTTPKVHSSAVIRGEAAYELMESGVGGPSSGLMVPDGNYPPTCSTGLSAPTQIGACYLSVSGDQSTPLLMQQDGGIVGLAGGRKFHKPSNLIYATYEPQWGPAKNSTTAQLSMGFPAAHSAHARGVGLGRSVAQQSTATSGVPVSTKMTTARPSSSLCNLREKPHVSVTLSHYPIGSPPGFVQSTGDRHLSPRFMVVDPYLSNPKMQPPSPKSRSKSAGAVSIPETNMSPTGTPTEVLPSSLKSRNKTEHGSTRRAAHLHGTSQPRSPFYSIVPHSMQHRMSARSSGGHQQQLLTVQMPTCVRSFVPHSNYAGLVQTFSTSPPTVPPHALPPTGSQYSQKSGAKYRPSGDSSPLNPNVFTNSARSGGQEVYQMPDGTCYFASPPDRLMVSSPAMVNHSLGTTVGPISTPQVAVSRQGVGYSSQPGPPPLPPHNRSFKCAKPTGFSRTESIPFPIVSSDSNSNWPPSSDMTSPDGTFEISVICLCLAYEKRSLALPFDELYDLSVFYRSIGLSLAALNVTSCCIYFSLFPLSIDMATSLYDDLDVLDGTPLTDAHSNAPLVGLRVAANWATTDSDTPGVYGPLATSTNANTSLKFMQSHMAVKRAQGRREISAGQLPSRPSIAPVVDLNQRASADGAYRFNQLTGRMERAPGSSVGGRSFGSSLSMSGMGLMFCEPNLPLGVADEYNPLVPNEYEELSRLKRERRRAEEAAIAAGSHRSDIAELSGMCRQPVFSDDEDEQDDDFTAASGRQRHPPPSKGAAIAPPSVLLEDTTIDPGTPSVDGSGDVDDSQVTGASSKFGINVVAAKMMARMGYREGQGLGRESQGMSTALVVEKTSRRGGKIIHERDQQRQQQSNQPLNPLPLPDTAAEEIITELPLPENRSCVILLRNMCGPGEVDDDLEPETAEECAKYGKVISCLIFELPDASDDEAVRIFVEFDSDDAATKAVLDLNRRFFAGRVVKAGFYDAEKFRNLELADDPISA</sequence>
<feature type="compositionally biased region" description="Polar residues" evidence="11">
    <location>
        <begin position="96"/>
        <end position="106"/>
    </location>
</feature>
<keyword evidence="5" id="KW-0539">Nucleus</keyword>
<dbReference type="Proteomes" id="UP000748531">
    <property type="component" value="Unassembled WGS sequence"/>
</dbReference>
<keyword evidence="3 10" id="KW-0694">RNA-binding</keyword>
<feature type="region of interest" description="Disordered" evidence="11">
    <location>
        <begin position="306"/>
        <end position="325"/>
    </location>
</feature>
<evidence type="ECO:0000313" key="14">
    <source>
        <dbReference type="EMBL" id="KAF5399334.1"/>
    </source>
</evidence>
<evidence type="ECO:0000259" key="13">
    <source>
        <dbReference type="PROSITE" id="PS50174"/>
    </source>
</evidence>
<dbReference type="GO" id="GO:0071011">
    <property type="term" value="C:precatalytic spliceosome"/>
    <property type="evidence" value="ECO:0007669"/>
    <property type="project" value="TreeGrafter"/>
</dbReference>
<feature type="domain" description="RRM" evidence="12">
    <location>
        <begin position="1052"/>
        <end position="1136"/>
    </location>
</feature>
<dbReference type="InterPro" id="IPR003954">
    <property type="entry name" value="RRM_euk-type"/>
</dbReference>
<evidence type="ECO:0000256" key="1">
    <source>
        <dbReference type="ARBA" id="ARBA00004123"/>
    </source>
</evidence>
<dbReference type="EMBL" id="LUCH01004137">
    <property type="protein sequence ID" value="KAF5399334.1"/>
    <property type="molecule type" value="Genomic_DNA"/>
</dbReference>
<dbReference type="PROSITE" id="PS50174">
    <property type="entry name" value="G_PATCH"/>
    <property type="match status" value="1"/>
</dbReference>
<accession>A0A8J4T7L7</accession>
<name>A0A8J4T7L7_9TREM</name>
<dbReference type="Pfam" id="PF01585">
    <property type="entry name" value="G-patch"/>
    <property type="match status" value="1"/>
</dbReference>
<gene>
    <name evidence="14" type="ORF">PHET_07232</name>
</gene>
<dbReference type="PANTHER" id="PTHR13288:SF8">
    <property type="entry name" value="SPLICING FACTOR 45"/>
    <property type="match status" value="1"/>
</dbReference>
<evidence type="ECO:0000256" key="2">
    <source>
        <dbReference type="ARBA" id="ARBA00022664"/>
    </source>
</evidence>
<dbReference type="InterPro" id="IPR000504">
    <property type="entry name" value="RRM_dom"/>
</dbReference>
<dbReference type="GO" id="GO:0003723">
    <property type="term" value="F:RNA binding"/>
    <property type="evidence" value="ECO:0007669"/>
    <property type="project" value="UniProtKB-UniRule"/>
</dbReference>
<comment type="subunit">
    <text evidence="6">Binds SXL. Associates with the spliceosome. Interacts with SF3B1, SF1 and U2AF2.</text>
</comment>
<feature type="region of interest" description="Disordered" evidence="11">
    <location>
        <begin position="1007"/>
        <end position="1033"/>
    </location>
</feature>